<dbReference type="EMBL" id="CH963876">
    <property type="protein sequence ID" value="EDW76934.1"/>
    <property type="molecule type" value="Genomic_DNA"/>
</dbReference>
<accession>B4MXA1</accession>
<dbReference type="Pfam" id="PF24681">
    <property type="entry name" value="Kelch_KLHDC2_KLHL20_DRC7"/>
    <property type="match status" value="1"/>
</dbReference>
<feature type="compositionally biased region" description="Basic residues" evidence="1">
    <location>
        <begin position="1"/>
        <end position="11"/>
    </location>
</feature>
<dbReference type="PhylomeDB" id="B4MXA1"/>
<keyword evidence="3" id="KW-1185">Reference proteome</keyword>
<dbReference type="OrthoDB" id="4447at2759"/>
<dbReference type="SUPFAM" id="SSF117281">
    <property type="entry name" value="Kelch motif"/>
    <property type="match status" value="1"/>
</dbReference>
<feature type="region of interest" description="Disordered" evidence="1">
    <location>
        <begin position="1"/>
        <end position="23"/>
    </location>
</feature>
<proteinExistence type="predicted"/>
<evidence type="ECO:0000313" key="2">
    <source>
        <dbReference type="EMBL" id="EDW76934.1"/>
    </source>
</evidence>
<dbReference type="PANTHER" id="PTHR46063:SF1">
    <property type="entry name" value="KELCH DOMAIN-CONTAINING PROTEIN 4"/>
    <property type="match status" value="1"/>
</dbReference>
<dbReference type="FunCoup" id="B4MXA1">
    <property type="interactions" value="1457"/>
</dbReference>
<reference evidence="2 3" key="1">
    <citation type="journal article" date="2007" name="Nature">
        <title>Evolution of genes and genomes on the Drosophila phylogeny.</title>
        <authorList>
            <consortium name="Drosophila 12 Genomes Consortium"/>
            <person name="Clark A.G."/>
            <person name="Eisen M.B."/>
            <person name="Smith D.R."/>
            <person name="Bergman C.M."/>
            <person name="Oliver B."/>
            <person name="Markow T.A."/>
            <person name="Kaufman T.C."/>
            <person name="Kellis M."/>
            <person name="Gelbart W."/>
            <person name="Iyer V.N."/>
            <person name="Pollard D.A."/>
            <person name="Sackton T.B."/>
            <person name="Larracuente A.M."/>
            <person name="Singh N.D."/>
            <person name="Abad J.P."/>
            <person name="Abt D.N."/>
            <person name="Adryan B."/>
            <person name="Aguade M."/>
            <person name="Akashi H."/>
            <person name="Anderson W.W."/>
            <person name="Aquadro C.F."/>
            <person name="Ardell D.H."/>
            <person name="Arguello R."/>
            <person name="Artieri C.G."/>
            <person name="Barbash D.A."/>
            <person name="Barker D."/>
            <person name="Barsanti P."/>
            <person name="Batterham P."/>
            <person name="Batzoglou S."/>
            <person name="Begun D."/>
            <person name="Bhutkar A."/>
            <person name="Blanco E."/>
            <person name="Bosak S.A."/>
            <person name="Bradley R.K."/>
            <person name="Brand A.D."/>
            <person name="Brent M.R."/>
            <person name="Brooks A.N."/>
            <person name="Brown R.H."/>
            <person name="Butlin R.K."/>
            <person name="Caggese C."/>
            <person name="Calvi B.R."/>
            <person name="Bernardo de Carvalho A."/>
            <person name="Caspi A."/>
            <person name="Castrezana S."/>
            <person name="Celniker S.E."/>
            <person name="Chang J.L."/>
            <person name="Chapple C."/>
            <person name="Chatterji S."/>
            <person name="Chinwalla A."/>
            <person name="Civetta A."/>
            <person name="Clifton S.W."/>
            <person name="Comeron J.M."/>
            <person name="Costello J.C."/>
            <person name="Coyne J.A."/>
            <person name="Daub J."/>
            <person name="David R.G."/>
            <person name="Delcher A.L."/>
            <person name="Delehaunty K."/>
            <person name="Do C.B."/>
            <person name="Ebling H."/>
            <person name="Edwards K."/>
            <person name="Eickbush T."/>
            <person name="Evans J.D."/>
            <person name="Filipski A."/>
            <person name="Findeiss S."/>
            <person name="Freyhult E."/>
            <person name="Fulton L."/>
            <person name="Fulton R."/>
            <person name="Garcia A.C."/>
            <person name="Gardiner A."/>
            <person name="Garfield D.A."/>
            <person name="Garvin B.E."/>
            <person name="Gibson G."/>
            <person name="Gilbert D."/>
            <person name="Gnerre S."/>
            <person name="Godfrey J."/>
            <person name="Good R."/>
            <person name="Gotea V."/>
            <person name="Gravely B."/>
            <person name="Greenberg A.J."/>
            <person name="Griffiths-Jones S."/>
            <person name="Gross S."/>
            <person name="Guigo R."/>
            <person name="Gustafson E.A."/>
            <person name="Haerty W."/>
            <person name="Hahn M.W."/>
            <person name="Halligan D.L."/>
            <person name="Halpern A.L."/>
            <person name="Halter G.M."/>
            <person name="Han M.V."/>
            <person name="Heger A."/>
            <person name="Hillier L."/>
            <person name="Hinrichs A.S."/>
            <person name="Holmes I."/>
            <person name="Hoskins R.A."/>
            <person name="Hubisz M.J."/>
            <person name="Hultmark D."/>
            <person name="Huntley M.A."/>
            <person name="Jaffe D.B."/>
            <person name="Jagadeeshan S."/>
            <person name="Jeck W.R."/>
            <person name="Johnson J."/>
            <person name="Jones C.D."/>
            <person name="Jordan W.C."/>
            <person name="Karpen G.H."/>
            <person name="Kataoka E."/>
            <person name="Keightley P.D."/>
            <person name="Kheradpour P."/>
            <person name="Kirkness E.F."/>
            <person name="Koerich L.B."/>
            <person name="Kristiansen K."/>
            <person name="Kudrna D."/>
            <person name="Kulathinal R.J."/>
            <person name="Kumar S."/>
            <person name="Kwok R."/>
            <person name="Lander E."/>
            <person name="Langley C.H."/>
            <person name="Lapoint R."/>
            <person name="Lazzaro B.P."/>
            <person name="Lee S.J."/>
            <person name="Levesque L."/>
            <person name="Li R."/>
            <person name="Lin C.F."/>
            <person name="Lin M.F."/>
            <person name="Lindblad-Toh K."/>
            <person name="Llopart A."/>
            <person name="Long M."/>
            <person name="Low L."/>
            <person name="Lozovsky E."/>
            <person name="Lu J."/>
            <person name="Luo M."/>
            <person name="Machado C.A."/>
            <person name="Makalowski W."/>
            <person name="Marzo M."/>
            <person name="Matsuda M."/>
            <person name="Matzkin L."/>
            <person name="McAllister B."/>
            <person name="McBride C.S."/>
            <person name="McKernan B."/>
            <person name="McKernan K."/>
            <person name="Mendez-Lago M."/>
            <person name="Minx P."/>
            <person name="Mollenhauer M.U."/>
            <person name="Montooth K."/>
            <person name="Mount S.M."/>
            <person name="Mu X."/>
            <person name="Myers E."/>
            <person name="Negre B."/>
            <person name="Newfeld S."/>
            <person name="Nielsen R."/>
            <person name="Noor M.A."/>
            <person name="O'Grady P."/>
            <person name="Pachter L."/>
            <person name="Papaceit M."/>
            <person name="Parisi M.J."/>
            <person name="Parisi M."/>
            <person name="Parts L."/>
            <person name="Pedersen J.S."/>
            <person name="Pesole G."/>
            <person name="Phillippy A.M."/>
            <person name="Ponting C.P."/>
            <person name="Pop M."/>
            <person name="Porcelli D."/>
            <person name="Powell J.R."/>
            <person name="Prohaska S."/>
            <person name="Pruitt K."/>
            <person name="Puig M."/>
            <person name="Quesneville H."/>
            <person name="Ram K.R."/>
            <person name="Rand D."/>
            <person name="Rasmussen M.D."/>
            <person name="Reed L.K."/>
            <person name="Reenan R."/>
            <person name="Reily A."/>
            <person name="Remington K.A."/>
            <person name="Rieger T.T."/>
            <person name="Ritchie M.G."/>
            <person name="Robin C."/>
            <person name="Rogers Y.H."/>
            <person name="Rohde C."/>
            <person name="Rozas J."/>
            <person name="Rubenfield M.J."/>
            <person name="Ruiz A."/>
            <person name="Russo S."/>
            <person name="Salzberg S.L."/>
            <person name="Sanchez-Gracia A."/>
            <person name="Saranga D.J."/>
            <person name="Sato H."/>
            <person name="Schaeffer S.W."/>
            <person name="Schatz M.C."/>
            <person name="Schlenke T."/>
            <person name="Schwartz R."/>
            <person name="Segarra C."/>
            <person name="Singh R.S."/>
            <person name="Sirot L."/>
            <person name="Sirota M."/>
            <person name="Sisneros N.B."/>
            <person name="Smith C.D."/>
            <person name="Smith T.F."/>
            <person name="Spieth J."/>
            <person name="Stage D.E."/>
            <person name="Stark A."/>
            <person name="Stephan W."/>
            <person name="Strausberg R.L."/>
            <person name="Strempel S."/>
            <person name="Sturgill D."/>
            <person name="Sutton G."/>
            <person name="Sutton G.G."/>
            <person name="Tao W."/>
            <person name="Teichmann S."/>
            <person name="Tobari Y.N."/>
            <person name="Tomimura Y."/>
            <person name="Tsolas J.M."/>
            <person name="Valente V.L."/>
            <person name="Venter E."/>
            <person name="Venter J.C."/>
            <person name="Vicario S."/>
            <person name="Vieira F.G."/>
            <person name="Vilella A.J."/>
            <person name="Villasante A."/>
            <person name="Walenz B."/>
            <person name="Wang J."/>
            <person name="Wasserman M."/>
            <person name="Watts T."/>
            <person name="Wilson D."/>
            <person name="Wilson R.K."/>
            <person name="Wing R.A."/>
            <person name="Wolfner M.F."/>
            <person name="Wong A."/>
            <person name="Wong G.K."/>
            <person name="Wu C.I."/>
            <person name="Wu G."/>
            <person name="Yamamoto D."/>
            <person name="Yang H.P."/>
            <person name="Yang S.P."/>
            <person name="Yorke J.A."/>
            <person name="Yoshida K."/>
            <person name="Zdobnov E."/>
            <person name="Zhang P."/>
            <person name="Zhang Y."/>
            <person name="Zimin A.V."/>
            <person name="Baldwin J."/>
            <person name="Abdouelleil A."/>
            <person name="Abdulkadir J."/>
            <person name="Abebe A."/>
            <person name="Abera B."/>
            <person name="Abreu J."/>
            <person name="Acer S.C."/>
            <person name="Aftuck L."/>
            <person name="Alexander A."/>
            <person name="An P."/>
            <person name="Anderson E."/>
            <person name="Anderson S."/>
            <person name="Arachi H."/>
            <person name="Azer M."/>
            <person name="Bachantsang P."/>
            <person name="Barry A."/>
            <person name="Bayul T."/>
            <person name="Berlin A."/>
            <person name="Bessette D."/>
            <person name="Bloom T."/>
            <person name="Blye J."/>
            <person name="Boguslavskiy L."/>
            <person name="Bonnet C."/>
            <person name="Boukhgalter B."/>
            <person name="Bourzgui I."/>
            <person name="Brown A."/>
            <person name="Cahill P."/>
            <person name="Channer S."/>
            <person name="Cheshatsang Y."/>
            <person name="Chuda L."/>
            <person name="Citroen M."/>
            <person name="Collymore A."/>
            <person name="Cooke P."/>
            <person name="Costello M."/>
            <person name="D'Aco K."/>
            <person name="Daza R."/>
            <person name="De Haan G."/>
            <person name="DeGray S."/>
            <person name="DeMaso C."/>
            <person name="Dhargay N."/>
            <person name="Dooley K."/>
            <person name="Dooley E."/>
            <person name="Doricent M."/>
            <person name="Dorje P."/>
            <person name="Dorjee K."/>
            <person name="Dupes A."/>
            <person name="Elong R."/>
            <person name="Falk J."/>
            <person name="Farina A."/>
            <person name="Faro S."/>
            <person name="Ferguson D."/>
            <person name="Fisher S."/>
            <person name="Foley C.D."/>
            <person name="Franke A."/>
            <person name="Friedrich D."/>
            <person name="Gadbois L."/>
            <person name="Gearin G."/>
            <person name="Gearin C.R."/>
            <person name="Giannoukos G."/>
            <person name="Goode T."/>
            <person name="Graham J."/>
            <person name="Grandbois E."/>
            <person name="Grewal S."/>
            <person name="Gyaltsen K."/>
            <person name="Hafez N."/>
            <person name="Hagos B."/>
            <person name="Hall J."/>
            <person name="Henson C."/>
            <person name="Hollinger A."/>
            <person name="Honan T."/>
            <person name="Huard M.D."/>
            <person name="Hughes L."/>
            <person name="Hurhula B."/>
            <person name="Husby M.E."/>
            <person name="Kamat A."/>
            <person name="Kanga B."/>
            <person name="Kashin S."/>
            <person name="Khazanovich D."/>
            <person name="Kisner P."/>
            <person name="Lance K."/>
            <person name="Lara M."/>
            <person name="Lee W."/>
            <person name="Lennon N."/>
            <person name="Letendre F."/>
            <person name="LeVine R."/>
            <person name="Lipovsky A."/>
            <person name="Liu X."/>
            <person name="Liu J."/>
            <person name="Liu S."/>
            <person name="Lokyitsang T."/>
            <person name="Lokyitsang Y."/>
            <person name="Lubonja R."/>
            <person name="Lui A."/>
            <person name="MacDonald P."/>
            <person name="Magnisalis V."/>
            <person name="Maru K."/>
            <person name="Matthews C."/>
            <person name="McCusker W."/>
            <person name="McDonough S."/>
            <person name="Mehta T."/>
            <person name="Meldrim J."/>
            <person name="Meneus L."/>
            <person name="Mihai O."/>
            <person name="Mihalev A."/>
            <person name="Mihova T."/>
            <person name="Mittelman R."/>
            <person name="Mlenga V."/>
            <person name="Montmayeur A."/>
            <person name="Mulrain L."/>
            <person name="Navidi A."/>
            <person name="Naylor J."/>
            <person name="Negash T."/>
            <person name="Nguyen T."/>
            <person name="Nguyen N."/>
            <person name="Nicol R."/>
            <person name="Norbu C."/>
            <person name="Norbu N."/>
            <person name="Novod N."/>
            <person name="O'Neill B."/>
            <person name="Osman S."/>
            <person name="Markiewicz E."/>
            <person name="Oyono O.L."/>
            <person name="Patti C."/>
            <person name="Phunkhang P."/>
            <person name="Pierre F."/>
            <person name="Priest M."/>
            <person name="Raghuraman S."/>
            <person name="Rege F."/>
            <person name="Reyes R."/>
            <person name="Rise C."/>
            <person name="Rogov P."/>
            <person name="Ross K."/>
            <person name="Ryan E."/>
            <person name="Settipalli S."/>
            <person name="Shea T."/>
            <person name="Sherpa N."/>
            <person name="Shi L."/>
            <person name="Shih D."/>
            <person name="Sparrow T."/>
            <person name="Spaulding J."/>
            <person name="Stalker J."/>
            <person name="Stange-Thomann N."/>
            <person name="Stavropoulos S."/>
            <person name="Stone C."/>
            <person name="Strader C."/>
            <person name="Tesfaye S."/>
            <person name="Thomson T."/>
            <person name="Thoulutsang Y."/>
            <person name="Thoulutsang D."/>
            <person name="Topham K."/>
            <person name="Topping I."/>
            <person name="Tsamla T."/>
            <person name="Vassiliev H."/>
            <person name="Vo A."/>
            <person name="Wangchuk T."/>
            <person name="Wangdi T."/>
            <person name="Weiand M."/>
            <person name="Wilkinson J."/>
            <person name="Wilson A."/>
            <person name="Yadav S."/>
            <person name="Young G."/>
            <person name="Yu Q."/>
            <person name="Zembek L."/>
            <person name="Zhong D."/>
            <person name="Zimmer A."/>
            <person name="Zwirko Z."/>
            <person name="Jaffe D.B."/>
            <person name="Alvarez P."/>
            <person name="Brockman W."/>
            <person name="Butler J."/>
            <person name="Chin C."/>
            <person name="Gnerre S."/>
            <person name="Grabherr M."/>
            <person name="Kleber M."/>
            <person name="Mauceli E."/>
            <person name="MacCallum I."/>
        </authorList>
    </citation>
    <scope>NUCLEOTIDE SEQUENCE [LARGE SCALE GENOMIC DNA]</scope>
    <source>
        <strain evidence="3">Tucson 14030-0811.24</strain>
    </source>
</reference>
<feature type="compositionally biased region" description="Acidic residues" evidence="1">
    <location>
        <begin position="495"/>
        <end position="510"/>
    </location>
</feature>
<dbReference type="InterPro" id="IPR052588">
    <property type="entry name" value="Kelch_domain_protein"/>
</dbReference>
<evidence type="ECO:0000313" key="3">
    <source>
        <dbReference type="Proteomes" id="UP000007798"/>
    </source>
</evidence>
<feature type="region of interest" description="Disordered" evidence="1">
    <location>
        <begin position="485"/>
        <end position="521"/>
    </location>
</feature>
<name>B4MXA1_DROWI</name>
<dbReference type="InterPro" id="IPR015915">
    <property type="entry name" value="Kelch-typ_b-propeller"/>
</dbReference>
<dbReference type="PANTHER" id="PTHR46063">
    <property type="entry name" value="KELCH DOMAIN-CONTAINING PROTEIN"/>
    <property type="match status" value="1"/>
</dbReference>
<dbReference type="Gene3D" id="2.120.10.80">
    <property type="entry name" value="Kelch-type beta propeller"/>
    <property type="match status" value="2"/>
</dbReference>
<dbReference type="InParanoid" id="B4MXA1"/>
<dbReference type="AlphaFoldDB" id="B4MXA1"/>
<gene>
    <name evidence="2" type="primary">Dwil\GK20960</name>
    <name evidence="2" type="ORF">Dwil_GK20960</name>
</gene>
<protein>
    <recommendedName>
        <fullName evidence="4">Kelch domain-containing protein 4</fullName>
    </recommendedName>
</protein>
<evidence type="ECO:0008006" key="4">
    <source>
        <dbReference type="Google" id="ProtNLM"/>
    </source>
</evidence>
<dbReference type="STRING" id="7260.B4MXA1"/>
<dbReference type="Proteomes" id="UP000007798">
    <property type="component" value="Unassembled WGS sequence"/>
</dbReference>
<dbReference type="OMA" id="PSPRVGC"/>
<dbReference type="KEGG" id="dwi:6642955"/>
<dbReference type="eggNOG" id="KOG1230">
    <property type="taxonomic scope" value="Eukaryota"/>
</dbReference>
<feature type="compositionally biased region" description="Basic and acidic residues" evidence="1">
    <location>
        <begin position="511"/>
        <end position="521"/>
    </location>
</feature>
<dbReference type="HOGENOM" id="CLU_008722_3_1_1"/>
<organism evidence="2 3">
    <name type="scientific">Drosophila willistoni</name>
    <name type="common">Fruit fly</name>
    <dbReference type="NCBI Taxonomy" id="7260"/>
    <lineage>
        <taxon>Eukaryota</taxon>
        <taxon>Metazoa</taxon>
        <taxon>Ecdysozoa</taxon>
        <taxon>Arthropoda</taxon>
        <taxon>Hexapoda</taxon>
        <taxon>Insecta</taxon>
        <taxon>Pterygota</taxon>
        <taxon>Neoptera</taxon>
        <taxon>Endopterygota</taxon>
        <taxon>Diptera</taxon>
        <taxon>Brachycera</taxon>
        <taxon>Muscomorpha</taxon>
        <taxon>Ephydroidea</taxon>
        <taxon>Drosophilidae</taxon>
        <taxon>Drosophila</taxon>
        <taxon>Sophophora</taxon>
    </lineage>
</organism>
<feature type="compositionally biased region" description="Basic and acidic residues" evidence="1">
    <location>
        <begin position="12"/>
        <end position="23"/>
    </location>
</feature>
<sequence>MGKKDKNKKKGKGAEKTAMKTDKKLAAKQKKMLDKLGESDINEIVKKLESEESRLATIHEEVVPVPSPRANFTLVSHPDKEELIMFGGEFYNGAKVCVYNDLFFYNIKSKEWKQLRSPAGPTPRSGHQMVSLASNGGELWMFGGEHASPSQLQFYHYKDLWNLNLKTRKWEKILAPNGPSARSGHRMVAAKKRLFIFGGFHDNNQSYNYFNDLHIFSLESYQWLKVAISGAVPPARSGCCIAAAPDGKLFIWGGYSRASMKKDIDRGVTHTDMFVLNPEKGSAEGDNKYKWSLVKAGGYHPKPRSSVGCTVAANGKAYCFGGVMDVNEDDENVQGQFSEDLLAFDMSSQTWRFLEILGKPKKDNQKSINDVEMSETAAPEPTPAKTVTTTTDGIFTVTVGGPSGSSSSAVPYVSKIPSLFANSARPSNVPSPRMNPGLCVCKGNLYVLGGLFEENEKQFTYTDMYSLDLHKLDEWKVVIAPAKKDHDWVDSESSSSDEEFSSADDDDDDGDSSKDSDMDTD</sequence>
<evidence type="ECO:0000256" key="1">
    <source>
        <dbReference type="SAM" id="MobiDB-lite"/>
    </source>
</evidence>